<dbReference type="InterPro" id="IPR011333">
    <property type="entry name" value="SKP1/BTB/POZ_sf"/>
</dbReference>
<protein>
    <recommendedName>
        <fullName evidence="2">BTB domain-containing protein</fullName>
    </recommendedName>
</protein>
<dbReference type="Pfam" id="PF00651">
    <property type="entry name" value="BTB"/>
    <property type="match status" value="2"/>
</dbReference>
<dbReference type="CDD" id="cd18186">
    <property type="entry name" value="BTB_POZ_ZBTB_KLHL-like"/>
    <property type="match status" value="2"/>
</dbReference>
<dbReference type="InterPro" id="IPR000210">
    <property type="entry name" value="BTB/POZ_dom"/>
</dbReference>
<feature type="compositionally biased region" description="Polar residues" evidence="1">
    <location>
        <begin position="1"/>
        <end position="17"/>
    </location>
</feature>
<dbReference type="Proteomes" id="UP001341245">
    <property type="component" value="Unassembled WGS sequence"/>
</dbReference>
<dbReference type="SUPFAM" id="SSF54695">
    <property type="entry name" value="POZ domain"/>
    <property type="match status" value="2"/>
</dbReference>
<dbReference type="SMART" id="SM00225">
    <property type="entry name" value="BTB"/>
    <property type="match status" value="2"/>
</dbReference>
<evidence type="ECO:0000313" key="4">
    <source>
        <dbReference type="Proteomes" id="UP001341245"/>
    </source>
</evidence>
<accession>A0ABR0TF99</accession>
<dbReference type="Gene3D" id="3.30.710.10">
    <property type="entry name" value="Potassium Channel Kv1.1, Chain A"/>
    <property type="match status" value="2"/>
</dbReference>
<gene>
    <name evidence="3" type="ORF">QM012_000953</name>
</gene>
<proteinExistence type="predicted"/>
<name>A0ABR0TF99_AURPU</name>
<evidence type="ECO:0000259" key="2">
    <source>
        <dbReference type="PROSITE" id="PS50097"/>
    </source>
</evidence>
<feature type="domain" description="BTB" evidence="2">
    <location>
        <begin position="250"/>
        <end position="310"/>
    </location>
</feature>
<organism evidence="3 4">
    <name type="scientific">Aureobasidium pullulans</name>
    <name type="common">Black yeast</name>
    <name type="synonym">Pullularia pullulans</name>
    <dbReference type="NCBI Taxonomy" id="5580"/>
    <lineage>
        <taxon>Eukaryota</taxon>
        <taxon>Fungi</taxon>
        <taxon>Dikarya</taxon>
        <taxon>Ascomycota</taxon>
        <taxon>Pezizomycotina</taxon>
        <taxon>Dothideomycetes</taxon>
        <taxon>Dothideomycetidae</taxon>
        <taxon>Dothideales</taxon>
        <taxon>Saccotheciaceae</taxon>
        <taxon>Aureobasidium</taxon>
    </lineage>
</organism>
<sequence>MSSSPSIQTSSRGQSQKALRETRNQGTFFSDKTFSDVIVKSGDHEIFAHKVILESEQSVIDLGSDDDPAAVTAMLRFFYDGTYRLDGLDGNPTDQHLTMYRLADFYDAPDLRKEASYQLVSKLKAPSSWVDPGQYNLSNQTIRSIQQILGPSAGAFADNTIQEDAFEFAIEKAGTLYKNVLFKKLLGDGDMFNEEFARRFAQEIGELICRLESMVPQTDVSIPYTKPSYLDRGMIPVTEKRNLFDDEELSDCVIKFGNKQIFGHKAILANGSVWFEKAFLGGFSEANKKVIELHDKTDPDTIVAMLEHLYGLTYRKQEIPCSEGSSAGFHLEVFMLADKYDIGSLRLQAAARFISFTKKEYRQGGIENGVLRDRTIYALQKSLGPKAVQLADQSLSKWAEEFVLKESVGLFSDVTFRELMGQGLMLNGDLGAKFLEEVFDQYHADDDGVSDYD</sequence>
<dbReference type="PROSITE" id="PS50097">
    <property type="entry name" value="BTB"/>
    <property type="match status" value="1"/>
</dbReference>
<evidence type="ECO:0000256" key="1">
    <source>
        <dbReference type="SAM" id="MobiDB-lite"/>
    </source>
</evidence>
<keyword evidence="4" id="KW-1185">Reference proteome</keyword>
<evidence type="ECO:0000313" key="3">
    <source>
        <dbReference type="EMBL" id="KAK6003108.1"/>
    </source>
</evidence>
<dbReference type="EMBL" id="JASGXD010000010">
    <property type="protein sequence ID" value="KAK6003108.1"/>
    <property type="molecule type" value="Genomic_DNA"/>
</dbReference>
<dbReference type="PANTHER" id="PTHR24413">
    <property type="entry name" value="SPECKLE-TYPE POZ PROTEIN"/>
    <property type="match status" value="1"/>
</dbReference>
<comment type="caution">
    <text evidence="3">The sequence shown here is derived from an EMBL/GenBank/DDBJ whole genome shotgun (WGS) entry which is preliminary data.</text>
</comment>
<feature type="region of interest" description="Disordered" evidence="1">
    <location>
        <begin position="1"/>
        <end position="22"/>
    </location>
</feature>
<reference evidence="3 4" key="1">
    <citation type="submission" date="2023-11" db="EMBL/GenBank/DDBJ databases">
        <title>Draft genome sequence and annotation of the polyextremotolerant black yeast-like fungus Aureobasidium pullulans NRRL 62042.</title>
        <authorList>
            <person name="Dielentheis-Frenken M.R.E."/>
            <person name="Wibberg D."/>
            <person name="Blank L.M."/>
            <person name="Tiso T."/>
        </authorList>
    </citation>
    <scope>NUCLEOTIDE SEQUENCE [LARGE SCALE GENOMIC DNA]</scope>
    <source>
        <strain evidence="3 4">NRRL 62042</strain>
    </source>
</reference>